<dbReference type="PANTHER" id="PTHR21047">
    <property type="entry name" value="DTDP-6-DEOXY-D-GLUCOSE-3,5 EPIMERASE"/>
    <property type="match status" value="1"/>
</dbReference>
<keyword evidence="7" id="KW-1185">Reference proteome</keyword>
<dbReference type="EC" id="5.1.3.13" evidence="3 5"/>
<reference evidence="7" key="1">
    <citation type="submission" date="2023-07" db="EMBL/GenBank/DDBJ databases">
        <authorList>
            <person name="Yue Y."/>
        </authorList>
    </citation>
    <scope>NUCLEOTIDE SEQUENCE [LARGE SCALE GENOMIC DNA]</scope>
    <source>
        <strain evidence="7">D23</strain>
    </source>
</reference>
<dbReference type="InterPro" id="IPR011051">
    <property type="entry name" value="RmlC_Cupin_sf"/>
</dbReference>
<comment type="function">
    <text evidence="2 5">Catalyzes the epimerization of the C3' and C5'positions of dTDP-6-deoxy-D-xylo-4-hexulose, forming dTDP-6-deoxy-L-lyxo-4-hexulose.</text>
</comment>
<protein>
    <recommendedName>
        <fullName evidence="4 5">dTDP-4-dehydrorhamnose 3,5-epimerase</fullName>
        <ecNumber evidence="3 5">5.1.3.13</ecNumber>
    </recommendedName>
    <alternativeName>
        <fullName evidence="5">Thymidine diphospho-4-keto-rhamnose 3,5-epimerase</fullName>
    </alternativeName>
</protein>
<dbReference type="GO" id="GO:0008830">
    <property type="term" value="F:dTDP-4-dehydrorhamnose 3,5-epimerase activity"/>
    <property type="evidence" value="ECO:0007669"/>
    <property type="project" value="UniProtKB-EC"/>
</dbReference>
<evidence type="ECO:0000256" key="1">
    <source>
        <dbReference type="ARBA" id="ARBA00001298"/>
    </source>
</evidence>
<gene>
    <name evidence="6" type="primary">rfbC</name>
    <name evidence="6" type="ORF">LBU54_01740</name>
</gene>
<comment type="similarity">
    <text evidence="5">Belongs to the dTDP-4-dehydrorhamnose 3,5-epimerase family.</text>
</comment>
<dbReference type="Proteomes" id="UP001198901">
    <property type="component" value="Unassembled WGS sequence"/>
</dbReference>
<dbReference type="NCBIfam" id="TIGR01221">
    <property type="entry name" value="rmlC"/>
    <property type="match status" value="1"/>
</dbReference>
<evidence type="ECO:0000256" key="3">
    <source>
        <dbReference type="ARBA" id="ARBA00012098"/>
    </source>
</evidence>
<proteinExistence type="inferred from homology"/>
<evidence type="ECO:0000313" key="7">
    <source>
        <dbReference type="Proteomes" id="UP001198901"/>
    </source>
</evidence>
<keyword evidence="5 6" id="KW-0413">Isomerase</keyword>
<dbReference type="PANTHER" id="PTHR21047:SF2">
    <property type="entry name" value="THYMIDINE DIPHOSPHO-4-KETO-RHAMNOSE 3,5-EPIMERASE"/>
    <property type="match status" value="1"/>
</dbReference>
<comment type="caution">
    <text evidence="6">The sequence shown here is derived from an EMBL/GenBank/DDBJ whole genome shotgun (WGS) entry which is preliminary data.</text>
</comment>
<dbReference type="CDD" id="cd00438">
    <property type="entry name" value="cupin_RmlC"/>
    <property type="match status" value="1"/>
</dbReference>
<comment type="pathway">
    <text evidence="5">Carbohydrate biosynthesis; dTDP-L-rhamnose biosynthesis.</text>
</comment>
<dbReference type="Gene3D" id="2.60.120.10">
    <property type="entry name" value="Jelly Rolls"/>
    <property type="match status" value="1"/>
</dbReference>
<organism evidence="6 7">
    <name type="scientific">Winogradskyella alexanderae</name>
    <dbReference type="NCBI Taxonomy" id="2877123"/>
    <lineage>
        <taxon>Bacteria</taxon>
        <taxon>Pseudomonadati</taxon>
        <taxon>Bacteroidota</taxon>
        <taxon>Flavobacteriia</taxon>
        <taxon>Flavobacteriales</taxon>
        <taxon>Flavobacteriaceae</taxon>
        <taxon>Winogradskyella</taxon>
    </lineage>
</organism>
<dbReference type="InterPro" id="IPR014710">
    <property type="entry name" value="RmlC-like_jellyroll"/>
</dbReference>
<dbReference type="RefSeq" id="WP_224524746.1">
    <property type="nucleotide sequence ID" value="NZ_JAIUJR010000001.1"/>
</dbReference>
<dbReference type="EMBL" id="JAIUJR010000001">
    <property type="protein sequence ID" value="MCA0131288.1"/>
    <property type="molecule type" value="Genomic_DNA"/>
</dbReference>
<comment type="catalytic activity">
    <reaction evidence="1 5">
        <text>dTDP-4-dehydro-6-deoxy-alpha-D-glucose = dTDP-4-dehydro-beta-L-rhamnose</text>
        <dbReference type="Rhea" id="RHEA:16969"/>
        <dbReference type="ChEBI" id="CHEBI:57649"/>
        <dbReference type="ChEBI" id="CHEBI:62830"/>
        <dbReference type="EC" id="5.1.3.13"/>
    </reaction>
</comment>
<dbReference type="SUPFAM" id="SSF51182">
    <property type="entry name" value="RmlC-like cupins"/>
    <property type="match status" value="1"/>
</dbReference>
<evidence type="ECO:0000256" key="2">
    <source>
        <dbReference type="ARBA" id="ARBA00001997"/>
    </source>
</evidence>
<sequence>MLITKTELEGCVILKPTIFRDERGYFFESFNKTTFKKHIGLDLNFVQDNESKSSKGVLRGLHFQRGEHAQAKLIRVVKGKILDVVVDVRPSSPTYGKHLSIILSAKNKKQLYMPPGFAHGFVTLSKQAVVNYKCDNYYNKDSEGGIIFNDTTLNINWVLDHKKLIISKKDLSLPSFNNI</sequence>
<name>A0ABS7XP98_9FLAO</name>
<accession>A0ABS7XP98</accession>
<comment type="subunit">
    <text evidence="5">Homodimer.</text>
</comment>
<evidence type="ECO:0000256" key="4">
    <source>
        <dbReference type="ARBA" id="ARBA00019595"/>
    </source>
</evidence>
<evidence type="ECO:0000256" key="5">
    <source>
        <dbReference type="RuleBase" id="RU364069"/>
    </source>
</evidence>
<dbReference type="InterPro" id="IPR000888">
    <property type="entry name" value="RmlC-like"/>
</dbReference>
<dbReference type="Pfam" id="PF00908">
    <property type="entry name" value="dTDP_sugar_isom"/>
    <property type="match status" value="1"/>
</dbReference>
<evidence type="ECO:0000313" key="6">
    <source>
        <dbReference type="EMBL" id="MCA0131288.1"/>
    </source>
</evidence>